<keyword evidence="2 5" id="KW-0812">Transmembrane</keyword>
<comment type="subcellular location">
    <subcellularLocation>
        <location evidence="1">Membrane</location>
    </subcellularLocation>
</comment>
<organism evidence="7 8">
    <name type="scientific">Tolypocladium paradoxum</name>
    <dbReference type="NCBI Taxonomy" id="94208"/>
    <lineage>
        <taxon>Eukaryota</taxon>
        <taxon>Fungi</taxon>
        <taxon>Dikarya</taxon>
        <taxon>Ascomycota</taxon>
        <taxon>Pezizomycotina</taxon>
        <taxon>Sordariomycetes</taxon>
        <taxon>Hypocreomycetidae</taxon>
        <taxon>Hypocreales</taxon>
        <taxon>Ophiocordycipitaceae</taxon>
        <taxon>Tolypocladium</taxon>
    </lineage>
</organism>
<dbReference type="AlphaFoldDB" id="A0A2S4LAU0"/>
<sequence length="214" mass="24346">MRQPMDFWKALLCGSTFICCIYMFFGMFVYSFQGQFSFNPVMQGLSPNNFQTAANIMNIVTGLIAAALYGNIGFKVIYIEVLQEIFNFSPLTKRNGKIAWGVMMPLYWALAFFIAAAVPQFTYVSGLISAFFVLSFTYTLPALMAVGFWVKKDAMTAEERFDPRTRKYNYVDTGLARWTRGFTKRPIFHTFNLIYMLGSLVTTGLGVYSSVPQY</sequence>
<reference evidence="7 8" key="1">
    <citation type="submission" date="2018-01" db="EMBL/GenBank/DDBJ databases">
        <title>Harnessing the power of phylogenomics to disentangle the directionality and signatures of interkingdom host jumping in the parasitic fungal genus Tolypocladium.</title>
        <authorList>
            <person name="Quandt C.A."/>
            <person name="Patterson W."/>
            <person name="Spatafora J.W."/>
        </authorList>
    </citation>
    <scope>NUCLEOTIDE SEQUENCE [LARGE SCALE GENOMIC DNA]</scope>
    <source>
        <strain evidence="7 8">NRBC 100945</strain>
    </source>
</reference>
<dbReference type="Proteomes" id="UP000237481">
    <property type="component" value="Unassembled WGS sequence"/>
</dbReference>
<feature type="transmembrane region" description="Helical" evidence="5">
    <location>
        <begin position="187"/>
        <end position="208"/>
    </location>
</feature>
<protein>
    <submittedName>
        <fullName evidence="7">Transmembrane amino acid transporter</fullName>
    </submittedName>
</protein>
<feature type="domain" description="Amino acid transporter transmembrane" evidence="6">
    <location>
        <begin position="1"/>
        <end position="162"/>
    </location>
</feature>
<evidence type="ECO:0000256" key="3">
    <source>
        <dbReference type="ARBA" id="ARBA00022989"/>
    </source>
</evidence>
<comment type="caution">
    <text evidence="7">The sequence shown here is derived from an EMBL/GenBank/DDBJ whole genome shotgun (WGS) entry which is preliminary data.</text>
</comment>
<evidence type="ECO:0000313" key="7">
    <source>
        <dbReference type="EMBL" id="POR39542.1"/>
    </source>
</evidence>
<feature type="transmembrane region" description="Helical" evidence="5">
    <location>
        <begin position="52"/>
        <end position="77"/>
    </location>
</feature>
<dbReference type="EMBL" id="PKSG01000032">
    <property type="protein sequence ID" value="POR39542.1"/>
    <property type="molecule type" value="Genomic_DNA"/>
</dbReference>
<keyword evidence="8" id="KW-1185">Reference proteome</keyword>
<dbReference type="Pfam" id="PF01490">
    <property type="entry name" value="Aa_trans"/>
    <property type="match status" value="1"/>
</dbReference>
<evidence type="ECO:0000256" key="4">
    <source>
        <dbReference type="ARBA" id="ARBA00023136"/>
    </source>
</evidence>
<feature type="transmembrane region" description="Helical" evidence="5">
    <location>
        <begin position="124"/>
        <end position="150"/>
    </location>
</feature>
<dbReference type="OrthoDB" id="40134at2759"/>
<proteinExistence type="predicted"/>
<evidence type="ECO:0000256" key="5">
    <source>
        <dbReference type="SAM" id="Phobius"/>
    </source>
</evidence>
<gene>
    <name evidence="7" type="ORF">TPAR_00266</name>
</gene>
<evidence type="ECO:0000256" key="1">
    <source>
        <dbReference type="ARBA" id="ARBA00004370"/>
    </source>
</evidence>
<dbReference type="InterPro" id="IPR013057">
    <property type="entry name" value="AA_transpt_TM"/>
</dbReference>
<keyword evidence="3 5" id="KW-1133">Transmembrane helix</keyword>
<keyword evidence="4 5" id="KW-0472">Membrane</keyword>
<dbReference type="STRING" id="94208.A0A2S4LAU0"/>
<accession>A0A2S4LAU0</accession>
<evidence type="ECO:0000313" key="8">
    <source>
        <dbReference type="Proteomes" id="UP000237481"/>
    </source>
</evidence>
<name>A0A2S4LAU0_9HYPO</name>
<evidence type="ECO:0000259" key="6">
    <source>
        <dbReference type="Pfam" id="PF01490"/>
    </source>
</evidence>
<feature type="transmembrane region" description="Helical" evidence="5">
    <location>
        <begin position="7"/>
        <end position="32"/>
    </location>
</feature>
<feature type="transmembrane region" description="Helical" evidence="5">
    <location>
        <begin position="98"/>
        <end position="118"/>
    </location>
</feature>
<dbReference type="GO" id="GO:0016020">
    <property type="term" value="C:membrane"/>
    <property type="evidence" value="ECO:0007669"/>
    <property type="project" value="UniProtKB-SubCell"/>
</dbReference>
<evidence type="ECO:0000256" key="2">
    <source>
        <dbReference type="ARBA" id="ARBA00022692"/>
    </source>
</evidence>